<dbReference type="SUPFAM" id="SSF50156">
    <property type="entry name" value="PDZ domain-like"/>
    <property type="match status" value="1"/>
</dbReference>
<feature type="domain" description="PDZ" evidence="3">
    <location>
        <begin position="268"/>
        <end position="375"/>
    </location>
</feature>
<dbReference type="InterPro" id="IPR009003">
    <property type="entry name" value="Peptidase_S1_PA"/>
</dbReference>
<protein>
    <recommendedName>
        <fullName evidence="3">PDZ domain-containing protein</fullName>
    </recommendedName>
</protein>
<dbReference type="Proteomes" id="UP000231019">
    <property type="component" value="Unassembled WGS sequence"/>
</dbReference>
<dbReference type="PRINTS" id="PR00834">
    <property type="entry name" value="PROTEASES2C"/>
</dbReference>
<dbReference type="Pfam" id="PF13365">
    <property type="entry name" value="Trypsin_2"/>
    <property type="match status" value="1"/>
</dbReference>
<dbReference type="InterPro" id="IPR001940">
    <property type="entry name" value="Peptidase_S1C"/>
</dbReference>
<reference evidence="4 5" key="1">
    <citation type="submission" date="2017-09" db="EMBL/GenBank/DDBJ databases">
        <title>Depth-based differentiation of microbial function through sediment-hosted aquifers and enrichment of novel symbionts in the deep terrestrial subsurface.</title>
        <authorList>
            <person name="Probst A.J."/>
            <person name="Ladd B."/>
            <person name="Jarett J.K."/>
            <person name="Geller-Mcgrath D.E."/>
            <person name="Sieber C.M."/>
            <person name="Emerson J.B."/>
            <person name="Anantharaman K."/>
            <person name="Thomas B.C."/>
            <person name="Malmstrom R."/>
            <person name="Stieglmeier M."/>
            <person name="Klingl A."/>
            <person name="Woyke T."/>
            <person name="Ryan C.M."/>
            <person name="Banfield J.F."/>
        </authorList>
    </citation>
    <scope>NUCLEOTIDE SEQUENCE [LARGE SCALE GENOMIC DNA]</scope>
    <source>
        <strain evidence="4">CG17_big_fil_post_rev_8_21_14_2_50_48_46</strain>
    </source>
</reference>
<keyword evidence="1" id="KW-0645">Protease</keyword>
<comment type="caution">
    <text evidence="4">The sequence shown here is derived from an EMBL/GenBank/DDBJ whole genome shotgun (WGS) entry which is preliminary data.</text>
</comment>
<gene>
    <name evidence="4" type="ORF">COW36_14670</name>
</gene>
<dbReference type="InterPro" id="IPR001478">
    <property type="entry name" value="PDZ"/>
</dbReference>
<keyword evidence="2" id="KW-0378">Hydrolase</keyword>
<evidence type="ECO:0000256" key="1">
    <source>
        <dbReference type="ARBA" id="ARBA00022670"/>
    </source>
</evidence>
<proteinExistence type="predicted"/>
<evidence type="ECO:0000256" key="2">
    <source>
        <dbReference type="ARBA" id="ARBA00022801"/>
    </source>
</evidence>
<accession>A0A2M7G2D6</accession>
<dbReference type="CDD" id="cd06779">
    <property type="entry name" value="cpPDZ_Deg_HtrA-like"/>
    <property type="match status" value="1"/>
</dbReference>
<name>A0A2M7G2D6_9BACT</name>
<dbReference type="GO" id="GO:0006508">
    <property type="term" value="P:proteolysis"/>
    <property type="evidence" value="ECO:0007669"/>
    <property type="project" value="UniProtKB-KW"/>
</dbReference>
<sequence length="392" mass="41581">MKNNKLYKQTLGFALAGLAGGALVLGYLQLNHTQDQAATGAVPTMAGLNTPPAFAASGMSQEQQIINLYKRVSSSVVNVTTRSFQYNYFMELVPSEGAGSGFVIDKSGHVVTNFHVVNGAQRFFVAFGNMEHSYPADLVGFDQRSDLAILKVKAPQNMLNPVNLGDSANLQVGQTTVAIGNPFGLGQTMTSGVVSSLGRKIQVEEGRVMSDLIQTDAAINSGNSGGPLFDSSGRVIGVNTLIYSPSGGSVGVGFAIPINTVKRFIPDLLKYGKAQYPWMGVSVLALSPRLAQVLKLPVSSGLMVMQTYPGGAAAQSGLRGGNQKVYLGNYEVYLGGDIILAVDGQPVKAENDLMNYLETRKRVGDSLKLTVLKGGRGKPVTLNVRLMARRDS</sequence>
<evidence type="ECO:0000259" key="3">
    <source>
        <dbReference type="PROSITE" id="PS50106"/>
    </source>
</evidence>
<dbReference type="InterPro" id="IPR036034">
    <property type="entry name" value="PDZ_sf"/>
</dbReference>
<dbReference type="SUPFAM" id="SSF50494">
    <property type="entry name" value="Trypsin-like serine proteases"/>
    <property type="match status" value="1"/>
</dbReference>
<dbReference type="PROSITE" id="PS50106">
    <property type="entry name" value="PDZ"/>
    <property type="match status" value="1"/>
</dbReference>
<dbReference type="Gene3D" id="2.30.42.10">
    <property type="match status" value="1"/>
</dbReference>
<organism evidence="4 5">
    <name type="scientific">bacterium (Candidatus Blackallbacteria) CG17_big_fil_post_rev_8_21_14_2_50_48_46</name>
    <dbReference type="NCBI Taxonomy" id="2014261"/>
    <lineage>
        <taxon>Bacteria</taxon>
        <taxon>Candidatus Blackallbacteria</taxon>
    </lineage>
</organism>
<dbReference type="PANTHER" id="PTHR43343:SF3">
    <property type="entry name" value="PROTEASE DO-LIKE 8, CHLOROPLASTIC"/>
    <property type="match status" value="1"/>
</dbReference>
<dbReference type="InterPro" id="IPR051201">
    <property type="entry name" value="Chloro_Bact_Ser_Proteases"/>
</dbReference>
<evidence type="ECO:0000313" key="5">
    <source>
        <dbReference type="Proteomes" id="UP000231019"/>
    </source>
</evidence>
<dbReference type="SMART" id="SM00228">
    <property type="entry name" value="PDZ"/>
    <property type="match status" value="1"/>
</dbReference>
<dbReference type="Pfam" id="PF13180">
    <property type="entry name" value="PDZ_2"/>
    <property type="match status" value="1"/>
</dbReference>
<evidence type="ECO:0000313" key="4">
    <source>
        <dbReference type="EMBL" id="PIW15958.1"/>
    </source>
</evidence>
<dbReference type="EMBL" id="PFFQ01000041">
    <property type="protein sequence ID" value="PIW15958.1"/>
    <property type="molecule type" value="Genomic_DNA"/>
</dbReference>
<dbReference type="Gene3D" id="2.40.10.120">
    <property type="match status" value="1"/>
</dbReference>
<dbReference type="GO" id="GO:0004252">
    <property type="term" value="F:serine-type endopeptidase activity"/>
    <property type="evidence" value="ECO:0007669"/>
    <property type="project" value="InterPro"/>
</dbReference>
<dbReference type="AlphaFoldDB" id="A0A2M7G2D6"/>
<dbReference type="PANTHER" id="PTHR43343">
    <property type="entry name" value="PEPTIDASE S12"/>
    <property type="match status" value="1"/>
</dbReference>